<reference evidence="1 2" key="1">
    <citation type="journal article" date="2018" name="BMC Genomics">
        <title>Genomic comparison of Trypanosoma conorhini and Trypanosoma rangeli to Trypanosoma cruzi strains of high and low virulence.</title>
        <authorList>
            <person name="Bradwell K.R."/>
            <person name="Koparde V.N."/>
            <person name="Matveyev A.V."/>
            <person name="Serrano M.G."/>
            <person name="Alves J.M."/>
            <person name="Parikh H."/>
            <person name="Huang B."/>
            <person name="Lee V."/>
            <person name="Espinosa-Alvarez O."/>
            <person name="Ortiz P.A."/>
            <person name="Costa-Martins A.G."/>
            <person name="Teixeira M.M."/>
            <person name="Buck G.A."/>
        </authorList>
    </citation>
    <scope>NUCLEOTIDE SEQUENCE [LARGE SCALE GENOMIC DNA]</scope>
    <source>
        <strain evidence="1 2">025E</strain>
    </source>
</reference>
<evidence type="ECO:0000313" key="2">
    <source>
        <dbReference type="Proteomes" id="UP000284403"/>
    </source>
</evidence>
<accession>A0A422Q8Y4</accession>
<keyword evidence="2" id="KW-1185">Reference proteome</keyword>
<dbReference type="Proteomes" id="UP000284403">
    <property type="component" value="Unassembled WGS sequence"/>
</dbReference>
<dbReference type="GeneID" id="40314894"/>
<dbReference type="OrthoDB" id="239356at2759"/>
<dbReference type="EMBL" id="MKKU01000042">
    <property type="protein sequence ID" value="RNF26442.1"/>
    <property type="molecule type" value="Genomic_DNA"/>
</dbReference>
<gene>
    <name evidence="1" type="ORF">Tco025E_01283</name>
</gene>
<proteinExistence type="predicted"/>
<dbReference type="RefSeq" id="XP_029231648.1">
    <property type="nucleotide sequence ID" value="XM_029368221.1"/>
</dbReference>
<sequence>MAERELVADMRALLAAMEGQGPGPAECGTAGAATERKLRTTLPTLEDKLGQLLGALRSNGADEWAGKPAQEDLGMQFFLQPDEVVDRDEAEQRTSQGEGDGIDGLMREYLGAVERVWRLGEPAPK</sequence>
<name>A0A422Q8Y4_9TRYP</name>
<comment type="caution">
    <text evidence="1">The sequence shown here is derived from an EMBL/GenBank/DDBJ whole genome shotgun (WGS) entry which is preliminary data.</text>
</comment>
<organism evidence="1 2">
    <name type="scientific">Trypanosoma conorhini</name>
    <dbReference type="NCBI Taxonomy" id="83891"/>
    <lineage>
        <taxon>Eukaryota</taxon>
        <taxon>Discoba</taxon>
        <taxon>Euglenozoa</taxon>
        <taxon>Kinetoplastea</taxon>
        <taxon>Metakinetoplastina</taxon>
        <taxon>Trypanosomatida</taxon>
        <taxon>Trypanosomatidae</taxon>
        <taxon>Trypanosoma</taxon>
    </lineage>
</organism>
<dbReference type="AlphaFoldDB" id="A0A422Q8Y4"/>
<protein>
    <submittedName>
        <fullName evidence="1">Uncharacterized protein</fullName>
    </submittedName>
</protein>
<evidence type="ECO:0000313" key="1">
    <source>
        <dbReference type="EMBL" id="RNF26442.1"/>
    </source>
</evidence>